<sequence>MRVISGSCKGRPLKPVPGNQTRPTTDKVKETIFNIIGPYFQGGQALDLYGGSGALGIEALSRGMEKAIFIDRSALALQTIRQNLSICGLIASAAVYRNDAHRALRLLKKKNESFDLIFLDPPYKEARLRRDLGAIAKLEILNPHGLIVTEHDAELNLPERLTETIERWKHQTYQSHTAVTIYLNRGGAI</sequence>
<proteinExistence type="predicted"/>
<evidence type="ECO:0000313" key="4">
    <source>
        <dbReference type="EMBL" id="MFC4617232.1"/>
    </source>
</evidence>
<keyword evidence="5" id="KW-1185">Reference proteome</keyword>
<evidence type="ECO:0000313" key="5">
    <source>
        <dbReference type="Proteomes" id="UP001596022"/>
    </source>
</evidence>
<comment type="caution">
    <text evidence="4">The sequence shown here is derived from an EMBL/GenBank/DDBJ whole genome shotgun (WGS) entry which is preliminary data.</text>
</comment>
<dbReference type="InterPro" id="IPR002052">
    <property type="entry name" value="DNA_methylase_N6_adenine_CS"/>
</dbReference>
<dbReference type="PANTHER" id="PTHR43542">
    <property type="entry name" value="METHYLTRANSFERASE"/>
    <property type="match status" value="1"/>
</dbReference>
<dbReference type="EC" id="2.1.1.171" evidence="4"/>
<feature type="region of interest" description="Disordered" evidence="3">
    <location>
        <begin position="1"/>
        <end position="24"/>
    </location>
</feature>
<reference evidence="5" key="1">
    <citation type="journal article" date="2019" name="Int. J. Syst. Evol. Microbiol.">
        <title>The Global Catalogue of Microorganisms (GCM) 10K type strain sequencing project: providing services to taxonomists for standard genome sequencing and annotation.</title>
        <authorList>
            <consortium name="The Broad Institute Genomics Platform"/>
            <consortium name="The Broad Institute Genome Sequencing Center for Infectious Disease"/>
            <person name="Wu L."/>
            <person name="Ma J."/>
        </authorList>
    </citation>
    <scope>NUCLEOTIDE SEQUENCE [LARGE SCALE GENOMIC DNA]</scope>
    <source>
        <strain evidence="5">CGMCC 1.16306</strain>
    </source>
</reference>
<evidence type="ECO:0000256" key="3">
    <source>
        <dbReference type="SAM" id="MobiDB-lite"/>
    </source>
</evidence>
<dbReference type="CDD" id="cd02440">
    <property type="entry name" value="AdoMet_MTases"/>
    <property type="match status" value="1"/>
</dbReference>
<dbReference type="EMBL" id="JBHSFW010000001">
    <property type="protein sequence ID" value="MFC4617232.1"/>
    <property type="molecule type" value="Genomic_DNA"/>
</dbReference>
<dbReference type="PANTHER" id="PTHR43542:SF1">
    <property type="entry name" value="METHYLTRANSFERASE"/>
    <property type="match status" value="1"/>
</dbReference>
<protein>
    <submittedName>
        <fullName evidence="4">16S rRNA (Guanine(966)-N(2))-methyltransferase RsmD</fullName>
        <ecNumber evidence="4">2.1.1.171</ecNumber>
    </submittedName>
</protein>
<dbReference type="InterPro" id="IPR004398">
    <property type="entry name" value="RNA_MeTrfase_RsmD"/>
</dbReference>
<evidence type="ECO:0000256" key="1">
    <source>
        <dbReference type="ARBA" id="ARBA00022603"/>
    </source>
</evidence>
<dbReference type="PIRSF" id="PIRSF004553">
    <property type="entry name" value="CHP00095"/>
    <property type="match status" value="1"/>
</dbReference>
<accession>A0ABV9GJH0</accession>
<dbReference type="InterPro" id="IPR029063">
    <property type="entry name" value="SAM-dependent_MTases_sf"/>
</dbReference>
<dbReference type="Pfam" id="PF03602">
    <property type="entry name" value="Cons_hypoth95"/>
    <property type="match status" value="1"/>
</dbReference>
<dbReference type="SUPFAM" id="SSF53335">
    <property type="entry name" value="S-adenosyl-L-methionine-dependent methyltransferases"/>
    <property type="match status" value="1"/>
</dbReference>
<dbReference type="RefSeq" id="WP_376844287.1">
    <property type="nucleotide sequence ID" value="NZ_JBHSFW010000001.1"/>
</dbReference>
<dbReference type="GO" id="GO:0052913">
    <property type="term" value="F:16S rRNA (guanine(966)-N(2))-methyltransferase activity"/>
    <property type="evidence" value="ECO:0007669"/>
    <property type="project" value="UniProtKB-EC"/>
</dbReference>
<keyword evidence="1 4" id="KW-0489">Methyltransferase</keyword>
<dbReference type="PROSITE" id="PS00092">
    <property type="entry name" value="N6_MTASE"/>
    <property type="match status" value="1"/>
</dbReference>
<dbReference type="Proteomes" id="UP001596022">
    <property type="component" value="Unassembled WGS sequence"/>
</dbReference>
<evidence type="ECO:0000256" key="2">
    <source>
        <dbReference type="ARBA" id="ARBA00022679"/>
    </source>
</evidence>
<dbReference type="Gene3D" id="3.40.50.150">
    <property type="entry name" value="Vaccinia Virus protein VP39"/>
    <property type="match status" value="1"/>
</dbReference>
<keyword evidence="2 4" id="KW-0808">Transferase</keyword>
<dbReference type="NCBIfam" id="TIGR00095">
    <property type="entry name" value="16S rRNA (guanine(966)-N(2))-methyltransferase RsmD"/>
    <property type="match status" value="1"/>
</dbReference>
<gene>
    <name evidence="4" type="primary">rsmD</name>
    <name evidence="4" type="ORF">ACFO4N_00655</name>
</gene>
<name>A0ABV9GJH0_9BACL</name>
<organism evidence="4 5">
    <name type="scientific">Camelliibacillus cellulosilyticus</name>
    <dbReference type="NCBI Taxonomy" id="2174486"/>
    <lineage>
        <taxon>Bacteria</taxon>
        <taxon>Bacillati</taxon>
        <taxon>Bacillota</taxon>
        <taxon>Bacilli</taxon>
        <taxon>Bacillales</taxon>
        <taxon>Sporolactobacillaceae</taxon>
        <taxon>Camelliibacillus</taxon>
    </lineage>
</organism>